<evidence type="ECO:0000313" key="1">
    <source>
        <dbReference type="EMBL" id="MCA2015374.1"/>
    </source>
</evidence>
<comment type="caution">
    <text evidence="1">The sequence shown here is derived from an EMBL/GenBank/DDBJ whole genome shotgun (WGS) entry which is preliminary data.</text>
</comment>
<protein>
    <submittedName>
        <fullName evidence="1">Uncharacterized protein</fullName>
    </submittedName>
</protein>
<dbReference type="RefSeq" id="WP_068713433.1">
    <property type="nucleotide sequence ID" value="NZ_AP014635.1"/>
</dbReference>
<accession>A0ABS7YI63</accession>
<reference evidence="2" key="1">
    <citation type="submission" date="2023-07" db="EMBL/GenBank/DDBJ databases">
        <title>Molecular identification of indigenous halophilic bacteria isolated from red sea cost, biodegradation of synthetic dyes and assessment of degraded metabolite toxicity.</title>
        <authorList>
            <person name="Chaieb K."/>
            <person name="Altayb H.N."/>
        </authorList>
    </citation>
    <scope>NUCLEOTIDE SEQUENCE [LARGE SCALE GENOMIC DNA]</scope>
    <source>
        <strain evidence="2">K20</strain>
    </source>
</reference>
<sequence length="112" mass="12513">MSLVEYVAAIEGLASAKVIVGSSVPVIEQVDESLSAAEQYFRFSDGAVITKQSEMDSEERTECDQVCEEVWLKYQVATQPQAETIVPTQKSFTNRCQQSFWIKMQRQQAGAV</sequence>
<evidence type="ECO:0000313" key="2">
    <source>
        <dbReference type="Proteomes" id="UP001199044"/>
    </source>
</evidence>
<organism evidence="1 2">
    <name type="scientific">Vibrio tritonius</name>
    <dbReference type="NCBI Taxonomy" id="1435069"/>
    <lineage>
        <taxon>Bacteria</taxon>
        <taxon>Pseudomonadati</taxon>
        <taxon>Pseudomonadota</taxon>
        <taxon>Gammaproteobacteria</taxon>
        <taxon>Vibrionales</taxon>
        <taxon>Vibrionaceae</taxon>
        <taxon>Vibrio</taxon>
    </lineage>
</organism>
<name>A0ABS7YI63_9VIBR</name>
<keyword evidence="2" id="KW-1185">Reference proteome</keyword>
<gene>
    <name evidence="1" type="ORF">LDJ79_04570</name>
</gene>
<dbReference type="EMBL" id="JAIWIU010000025">
    <property type="protein sequence ID" value="MCA2015374.1"/>
    <property type="molecule type" value="Genomic_DNA"/>
</dbReference>
<dbReference type="Proteomes" id="UP001199044">
    <property type="component" value="Unassembled WGS sequence"/>
</dbReference>
<proteinExistence type="predicted"/>